<organism evidence="1 2">
    <name type="scientific">Trinickia symbiotica</name>
    <dbReference type="NCBI Taxonomy" id="863227"/>
    <lineage>
        <taxon>Bacteria</taxon>
        <taxon>Pseudomonadati</taxon>
        <taxon>Pseudomonadota</taxon>
        <taxon>Betaproteobacteria</taxon>
        <taxon>Burkholderiales</taxon>
        <taxon>Burkholderiaceae</taxon>
        <taxon>Trinickia</taxon>
    </lineage>
</organism>
<sequence>PDMRLERIPDGTHWVVHEQPERVTALIRSFVS</sequence>
<protein>
    <submittedName>
        <fullName evidence="1">Alpha/beta hydrolase</fullName>
    </submittedName>
</protein>
<evidence type="ECO:0000313" key="2">
    <source>
        <dbReference type="Proteomes" id="UP000235777"/>
    </source>
</evidence>
<gene>
    <name evidence="1" type="ORF">C0Z20_30995</name>
</gene>
<dbReference type="Gene3D" id="3.40.50.1820">
    <property type="entry name" value="alpha/beta hydrolase"/>
    <property type="match status" value="1"/>
</dbReference>
<feature type="non-terminal residue" evidence="1">
    <location>
        <position position="1"/>
    </location>
</feature>
<dbReference type="AlphaFoldDB" id="A0A2N7WHM2"/>
<keyword evidence="2" id="KW-1185">Reference proteome</keyword>
<comment type="caution">
    <text evidence="1">The sequence shown here is derived from an EMBL/GenBank/DDBJ whole genome shotgun (WGS) entry which is preliminary data.</text>
</comment>
<proteinExistence type="predicted"/>
<accession>A0A2N7WHM2</accession>
<dbReference type="GO" id="GO:0016787">
    <property type="term" value="F:hydrolase activity"/>
    <property type="evidence" value="ECO:0007669"/>
    <property type="project" value="UniProtKB-KW"/>
</dbReference>
<keyword evidence="1" id="KW-0378">Hydrolase</keyword>
<dbReference type="EMBL" id="PNYC01000072">
    <property type="protein sequence ID" value="PMS28864.1"/>
    <property type="molecule type" value="Genomic_DNA"/>
</dbReference>
<dbReference type="Proteomes" id="UP000235777">
    <property type="component" value="Unassembled WGS sequence"/>
</dbReference>
<dbReference type="SUPFAM" id="SSF53474">
    <property type="entry name" value="alpha/beta-Hydrolases"/>
    <property type="match status" value="1"/>
</dbReference>
<evidence type="ECO:0000313" key="1">
    <source>
        <dbReference type="EMBL" id="PMS28864.1"/>
    </source>
</evidence>
<dbReference type="InterPro" id="IPR029058">
    <property type="entry name" value="AB_hydrolase_fold"/>
</dbReference>
<reference evidence="1 2" key="1">
    <citation type="submission" date="2018-01" db="EMBL/GenBank/DDBJ databases">
        <title>Whole genome analyses suggest that Burkholderia sensu lato contains two further novel genera in the rhizoxinica-symbiotica group Mycetohabitans gen. nov., and Trinickia gen. nov.: implications for the evolution of diazotrophy and nodulation in the Burkholderiaceae.</title>
        <authorList>
            <person name="Estrada-de los Santos P."/>
            <person name="Palmer M."/>
            <person name="Chavez-Ramirez B."/>
            <person name="Beukes C."/>
            <person name="Steenkamp E.T."/>
            <person name="Hirsch A.M."/>
            <person name="Manyaka P."/>
            <person name="Maluk M."/>
            <person name="Lafos M."/>
            <person name="Crook M."/>
            <person name="Gross E."/>
            <person name="Simon M.F."/>
            <person name="Bueno dos Reis Junior F."/>
            <person name="Poole P.S."/>
            <person name="Venter S.N."/>
            <person name="James E.K."/>
        </authorList>
    </citation>
    <scope>NUCLEOTIDE SEQUENCE [LARGE SCALE GENOMIC DNA]</scope>
    <source>
        <strain evidence="1 2">JPY 581</strain>
    </source>
</reference>
<name>A0A2N7WHM2_9BURK</name>
<dbReference type="RefSeq" id="WP_146013417.1">
    <property type="nucleotide sequence ID" value="NZ_PNYC01000072.1"/>
</dbReference>